<protein>
    <recommendedName>
        <fullName evidence="4">O-antigen ligase family protein</fullName>
    </recommendedName>
</protein>
<evidence type="ECO:0000313" key="2">
    <source>
        <dbReference type="EMBL" id="MEH2558515.1"/>
    </source>
</evidence>
<dbReference type="InterPro" id="IPR048041">
    <property type="entry name" value="VpsF-like"/>
</dbReference>
<feature type="transmembrane region" description="Helical" evidence="1">
    <location>
        <begin position="240"/>
        <end position="257"/>
    </location>
</feature>
<gene>
    <name evidence="2" type="ORF">V1286_006044</name>
</gene>
<keyword evidence="1" id="KW-1133">Transmembrane helix</keyword>
<proteinExistence type="predicted"/>
<feature type="transmembrane region" description="Helical" evidence="1">
    <location>
        <begin position="168"/>
        <end position="187"/>
    </location>
</feature>
<feature type="transmembrane region" description="Helical" evidence="1">
    <location>
        <begin position="118"/>
        <end position="136"/>
    </location>
</feature>
<feature type="transmembrane region" description="Helical" evidence="1">
    <location>
        <begin position="142"/>
        <end position="161"/>
    </location>
</feature>
<feature type="transmembrane region" description="Helical" evidence="1">
    <location>
        <begin position="406"/>
        <end position="424"/>
    </location>
</feature>
<feature type="transmembrane region" description="Helical" evidence="1">
    <location>
        <begin position="46"/>
        <end position="67"/>
    </location>
</feature>
<name>A0ABU8BJ41_9BRAD</name>
<evidence type="ECO:0000256" key="1">
    <source>
        <dbReference type="SAM" id="Phobius"/>
    </source>
</evidence>
<accession>A0ABU8BJ41</accession>
<feature type="transmembrane region" description="Helical" evidence="1">
    <location>
        <begin position="291"/>
        <end position="315"/>
    </location>
</feature>
<evidence type="ECO:0000313" key="3">
    <source>
        <dbReference type="Proteomes" id="UP001364224"/>
    </source>
</evidence>
<keyword evidence="1" id="KW-0812">Transmembrane</keyword>
<organism evidence="2 3">
    <name type="scientific">Bradyrhizobium algeriense</name>
    <dbReference type="NCBI Taxonomy" id="634784"/>
    <lineage>
        <taxon>Bacteria</taxon>
        <taxon>Pseudomonadati</taxon>
        <taxon>Pseudomonadota</taxon>
        <taxon>Alphaproteobacteria</taxon>
        <taxon>Hyphomicrobiales</taxon>
        <taxon>Nitrobacteraceae</taxon>
        <taxon>Bradyrhizobium</taxon>
    </lineage>
</organism>
<dbReference type="Proteomes" id="UP001364224">
    <property type="component" value="Unassembled WGS sequence"/>
</dbReference>
<comment type="caution">
    <text evidence="2">The sequence shown here is derived from an EMBL/GenBank/DDBJ whole genome shotgun (WGS) entry which is preliminary data.</text>
</comment>
<keyword evidence="1" id="KW-0472">Membrane</keyword>
<feature type="transmembrane region" description="Helical" evidence="1">
    <location>
        <begin position="207"/>
        <end position="228"/>
    </location>
</feature>
<dbReference type="NCBIfam" id="NF038256">
    <property type="entry name" value="exopoly_VpsF"/>
    <property type="match status" value="1"/>
</dbReference>
<feature type="transmembrane region" description="Helical" evidence="1">
    <location>
        <begin position="372"/>
        <end position="399"/>
    </location>
</feature>
<sequence>MRVRGPLHGPAGIAQVHRRPLASPAVRPASYAHGRMANADAFIERIAAGLLLLAVIATFTLSSSVLTNWKIHYLTAGGNFYEKLHPATYFSLLAFSLLLLRSRGPVGEINRMFSESKLLLAYLLCWLFLLIQVFVLERPFTVIIDTFLLPILIAMVMWQLSASRKHSLAWAVHFTILLNVVIGYYEYFSGHRLIPLTLGDVVVVGEWRSAALLGHPLTASGVVGAYVLALVLRPAICPPILLRLPLIAFSLGSLMAFGGRTSLVTVLAMIGLLGAFEAFRLMRGRRMPLPAAILAICVLFAAGAIVFAALDLGIFDKMLLRFSSDKGSTLARYATFSLLSHFDWHELILGPNPVRVNALQSQLGLNYGIENFWIASVVQFGLVHTILLTVGLVCFFVELLRRSNPAAWAIVLLIVIIAASSVSFSSKNIQLAQFVILISVLLPREPRRGAAPAQVRTPISYRSVPA</sequence>
<evidence type="ECO:0008006" key="4">
    <source>
        <dbReference type="Google" id="ProtNLM"/>
    </source>
</evidence>
<dbReference type="EMBL" id="JAZHRV010000001">
    <property type="protein sequence ID" value="MEH2558515.1"/>
    <property type="molecule type" value="Genomic_DNA"/>
</dbReference>
<reference evidence="2 3" key="1">
    <citation type="submission" date="2024-02" db="EMBL/GenBank/DDBJ databases">
        <title>Adaptive strategies in a cosmopolitan and abundant soil bacterium.</title>
        <authorList>
            <person name="Carini P."/>
        </authorList>
    </citation>
    <scope>NUCLEOTIDE SEQUENCE [LARGE SCALE GENOMIC DNA]</scope>
    <source>
        <strain evidence="2 3">AZCC 1608</strain>
    </source>
</reference>
<keyword evidence="3" id="KW-1185">Reference proteome</keyword>
<feature type="transmembrane region" description="Helical" evidence="1">
    <location>
        <begin position="263"/>
        <end position="279"/>
    </location>
</feature>
<feature type="transmembrane region" description="Helical" evidence="1">
    <location>
        <begin position="87"/>
        <end position="106"/>
    </location>
</feature>